<evidence type="ECO:0000313" key="1">
    <source>
        <dbReference type="EMBL" id="KAB2111416.1"/>
    </source>
</evidence>
<protein>
    <submittedName>
        <fullName evidence="1">Uncharacterized protein</fullName>
    </submittedName>
</protein>
<dbReference type="Proteomes" id="UP000293547">
    <property type="component" value="Unassembled WGS sequence"/>
</dbReference>
<reference evidence="1 2" key="1">
    <citation type="journal article" date="2019" name="bioRxiv">
        <title>Genomics, evolutionary history and diagnostics of the Alternaria alternata species group including apple and Asian pear pathotypes.</title>
        <authorList>
            <person name="Armitage A.D."/>
            <person name="Cockerton H.M."/>
            <person name="Sreenivasaprasad S."/>
            <person name="Woodhall J.W."/>
            <person name="Lane C.R."/>
            <person name="Harrison R.J."/>
            <person name="Clarkson J.P."/>
        </authorList>
    </citation>
    <scope>NUCLEOTIDE SEQUENCE [LARGE SCALE GENOMIC DNA]</scope>
    <source>
        <strain evidence="1 2">FERA 650</strain>
    </source>
</reference>
<evidence type="ECO:0000313" key="2">
    <source>
        <dbReference type="Proteomes" id="UP000293547"/>
    </source>
</evidence>
<comment type="caution">
    <text evidence="1">The sequence shown here is derived from an EMBL/GenBank/DDBJ whole genome shotgun (WGS) entry which is preliminary data.</text>
</comment>
<keyword evidence="2" id="KW-1185">Reference proteome</keyword>
<organism evidence="1 2">
    <name type="scientific">Alternaria gaisen</name>
    <dbReference type="NCBI Taxonomy" id="167740"/>
    <lineage>
        <taxon>Eukaryota</taxon>
        <taxon>Fungi</taxon>
        <taxon>Dikarya</taxon>
        <taxon>Ascomycota</taxon>
        <taxon>Pezizomycotina</taxon>
        <taxon>Dothideomycetes</taxon>
        <taxon>Pleosporomycetidae</taxon>
        <taxon>Pleosporales</taxon>
        <taxon>Pleosporineae</taxon>
        <taxon>Pleosporaceae</taxon>
        <taxon>Alternaria</taxon>
        <taxon>Alternaria sect. Alternaria</taxon>
    </lineage>
</organism>
<name>A0ACB6G484_9PLEO</name>
<gene>
    <name evidence="1" type="ORF">AG0111_0g1355</name>
</gene>
<sequence>MNGLMQTHMSQKEDWGNTWAERHEEAGMTWSTEPIPG</sequence>
<proteinExistence type="predicted"/>
<accession>A0ACB6G484</accession>
<dbReference type="EMBL" id="PDWZ02000001">
    <property type="protein sequence ID" value="KAB2111416.1"/>
    <property type="molecule type" value="Genomic_DNA"/>
</dbReference>